<dbReference type="Proteomes" id="UP000199754">
    <property type="component" value="Plasmid pSMR1-2"/>
</dbReference>
<dbReference type="GO" id="GO:0016618">
    <property type="term" value="F:hydroxypyruvate reductase [NAD(P)H] activity"/>
    <property type="evidence" value="ECO:0007669"/>
    <property type="project" value="UniProtKB-EC"/>
</dbReference>
<dbReference type="Gene3D" id="3.40.50.720">
    <property type="entry name" value="NAD(P)-binding Rossmann-like Domain"/>
    <property type="match status" value="2"/>
</dbReference>
<dbReference type="EMBL" id="CP022417">
    <property type="protein sequence ID" value="ASM74771.1"/>
    <property type="molecule type" value="Genomic_DNA"/>
</dbReference>
<dbReference type="InterPro" id="IPR006140">
    <property type="entry name" value="D-isomer_DH_NAD-bd"/>
</dbReference>
<gene>
    <name evidence="7" type="ORF">SULPSESMR1_03844</name>
</gene>
<evidence type="ECO:0000259" key="5">
    <source>
        <dbReference type="Pfam" id="PF00389"/>
    </source>
</evidence>
<dbReference type="PANTHER" id="PTHR10996:SF283">
    <property type="entry name" value="GLYOXYLATE_HYDROXYPYRUVATE REDUCTASE B"/>
    <property type="match status" value="1"/>
</dbReference>
<comment type="similarity">
    <text evidence="1 4">Belongs to the D-isomer specific 2-hydroxyacid dehydrogenase family.</text>
</comment>
<dbReference type="AlphaFoldDB" id="A0A221K6Z7"/>
<evidence type="ECO:0000256" key="1">
    <source>
        <dbReference type="ARBA" id="ARBA00005854"/>
    </source>
</evidence>
<geneLocation type="plasmid" evidence="7 8">
    <name>pSMR1-2</name>
</geneLocation>
<accession>A0A221K6Z7</accession>
<dbReference type="InterPro" id="IPR050223">
    <property type="entry name" value="D-isomer_2-hydroxyacid_DH"/>
</dbReference>
<dbReference type="EC" id="1.1.1.81" evidence="7"/>
<reference evidence="7 8" key="1">
    <citation type="submission" date="2017-07" db="EMBL/GenBank/DDBJ databases">
        <title>Genome Sequence of Sulfitobacter pseudonitzschiae Strain SMR1 Isolated from a culture of the Diatom Skeletonema marinoi.</title>
        <authorList>
            <person name="Topel M."/>
            <person name="Pinder M.I.M."/>
            <person name="Johansson O.N."/>
            <person name="Kourtchenko O."/>
            <person name="Godhe A."/>
            <person name="Clarke A.K."/>
        </authorList>
    </citation>
    <scope>NUCLEOTIDE SEQUENCE [LARGE SCALE GENOMIC DNA]</scope>
    <source>
        <strain evidence="7 8">SMR1</strain>
        <plasmid evidence="7 8">pSMR1-2</plasmid>
    </source>
</reference>
<keyword evidence="7" id="KW-0614">Plasmid</keyword>
<dbReference type="GO" id="GO:0005829">
    <property type="term" value="C:cytosol"/>
    <property type="evidence" value="ECO:0007669"/>
    <property type="project" value="TreeGrafter"/>
</dbReference>
<dbReference type="CDD" id="cd12175">
    <property type="entry name" value="2-Hacid_dh_11"/>
    <property type="match status" value="1"/>
</dbReference>
<dbReference type="PANTHER" id="PTHR10996">
    <property type="entry name" value="2-HYDROXYACID DEHYDROGENASE-RELATED"/>
    <property type="match status" value="1"/>
</dbReference>
<dbReference type="STRING" id="1402135.SAMN05444149_11320"/>
<name>A0A221K6Z7_9RHOB</name>
<dbReference type="Pfam" id="PF00389">
    <property type="entry name" value="2-Hacid_dh"/>
    <property type="match status" value="1"/>
</dbReference>
<evidence type="ECO:0000256" key="4">
    <source>
        <dbReference type="RuleBase" id="RU003719"/>
    </source>
</evidence>
<evidence type="ECO:0000256" key="2">
    <source>
        <dbReference type="ARBA" id="ARBA00023002"/>
    </source>
</evidence>
<evidence type="ECO:0000259" key="6">
    <source>
        <dbReference type="Pfam" id="PF02826"/>
    </source>
</evidence>
<dbReference type="GO" id="GO:0051287">
    <property type="term" value="F:NAD binding"/>
    <property type="evidence" value="ECO:0007669"/>
    <property type="project" value="InterPro"/>
</dbReference>
<keyword evidence="2 4" id="KW-0560">Oxidoreductase</keyword>
<dbReference type="PROSITE" id="PS00671">
    <property type="entry name" value="D_2_HYDROXYACID_DH_3"/>
    <property type="match status" value="1"/>
</dbReference>
<keyword evidence="3" id="KW-0520">NAD</keyword>
<dbReference type="SUPFAM" id="SSF52283">
    <property type="entry name" value="Formate/glycerate dehydrogenase catalytic domain-like"/>
    <property type="match status" value="1"/>
</dbReference>
<evidence type="ECO:0000256" key="3">
    <source>
        <dbReference type="ARBA" id="ARBA00023027"/>
    </source>
</evidence>
<keyword evidence="7" id="KW-0670">Pyruvate</keyword>
<protein>
    <submittedName>
        <fullName evidence="7">Hydroxypyruvate reductase</fullName>
        <ecNumber evidence="7">1.1.1.81</ecNumber>
    </submittedName>
</protein>
<dbReference type="Pfam" id="PF02826">
    <property type="entry name" value="2-Hacid_dh_C"/>
    <property type="match status" value="1"/>
</dbReference>
<dbReference type="RefSeq" id="WP_089422804.1">
    <property type="nucleotide sequence ID" value="NZ_CP022417.1"/>
</dbReference>
<evidence type="ECO:0000313" key="8">
    <source>
        <dbReference type="Proteomes" id="UP000199754"/>
    </source>
</evidence>
<evidence type="ECO:0000313" key="7">
    <source>
        <dbReference type="EMBL" id="ASM74771.1"/>
    </source>
</evidence>
<dbReference type="InterPro" id="IPR006139">
    <property type="entry name" value="D-isomer_2_OHA_DH_cat_dom"/>
</dbReference>
<feature type="domain" description="D-isomer specific 2-hydroxyacid dehydrogenase NAD-binding" evidence="6">
    <location>
        <begin position="119"/>
        <end position="293"/>
    </location>
</feature>
<dbReference type="KEGG" id="spse:SULPSESMR1_03844"/>
<dbReference type="FunFam" id="3.40.50.720:FF:000203">
    <property type="entry name" value="D-3-phosphoglycerate dehydrogenase (SerA)"/>
    <property type="match status" value="1"/>
</dbReference>
<dbReference type="InterPro" id="IPR036291">
    <property type="entry name" value="NAD(P)-bd_dom_sf"/>
</dbReference>
<organism evidence="7 8">
    <name type="scientific">Pseudosulfitobacter pseudonitzschiae</name>
    <dbReference type="NCBI Taxonomy" id="1402135"/>
    <lineage>
        <taxon>Bacteria</taxon>
        <taxon>Pseudomonadati</taxon>
        <taxon>Pseudomonadota</taxon>
        <taxon>Alphaproteobacteria</taxon>
        <taxon>Rhodobacterales</taxon>
        <taxon>Roseobacteraceae</taxon>
        <taxon>Pseudosulfitobacter</taxon>
    </lineage>
</organism>
<dbReference type="GO" id="GO:0030267">
    <property type="term" value="F:glyoxylate reductase (NADPH) activity"/>
    <property type="evidence" value="ECO:0007669"/>
    <property type="project" value="TreeGrafter"/>
</dbReference>
<feature type="domain" description="D-isomer specific 2-hydroxyacid dehydrogenase catalytic" evidence="5">
    <location>
        <begin position="16"/>
        <end position="317"/>
    </location>
</feature>
<dbReference type="SUPFAM" id="SSF51735">
    <property type="entry name" value="NAD(P)-binding Rossmann-fold domains"/>
    <property type="match status" value="1"/>
</dbReference>
<proteinExistence type="inferred from homology"/>
<keyword evidence="8" id="KW-1185">Reference proteome</keyword>
<sequence length="327" mass="34114">MGAQTTKNNGGLIGPVAVLEPLPADMQAMVRSYATGLDLRFAPSASDADFAATVQGAPYIVARSLGLSAATLQQADAVRLIHQWGTGTDGIAVDVARARGIPVARSPGLNAPTVADLTLGLMIATLRRIPQIDLATRNGAWAPPALISGARDLNGMTVGLIGFGAIGQQVARRLQGFDCNVVYYQRSGPVQGRSERYATLDEIFSTCDLISLHAPLTDGTRNLVGAAQLAQMKAGSFLVNTARGGLVNEAALTRALQNGPLAAAGLDVFAQEPVNPDNPLLQLDNVVALPHVGGRTDDNIARMVAHWAANIRAFDAGHQIDPGCMVT</sequence>
<dbReference type="OrthoDB" id="7374922at2"/>
<dbReference type="InterPro" id="IPR029753">
    <property type="entry name" value="D-isomer_DH_CS"/>
</dbReference>